<name>X1GCV0_9ZZZZ</name>
<accession>X1GCV0</accession>
<dbReference type="EMBL" id="BARU01020955">
    <property type="protein sequence ID" value="GAH55027.1"/>
    <property type="molecule type" value="Genomic_DNA"/>
</dbReference>
<gene>
    <name evidence="1" type="ORF">S03H2_34349</name>
</gene>
<comment type="caution">
    <text evidence="1">The sequence shown here is derived from an EMBL/GenBank/DDBJ whole genome shotgun (WGS) entry which is preliminary data.</text>
</comment>
<organism evidence="1">
    <name type="scientific">marine sediment metagenome</name>
    <dbReference type="NCBI Taxonomy" id="412755"/>
    <lineage>
        <taxon>unclassified sequences</taxon>
        <taxon>metagenomes</taxon>
        <taxon>ecological metagenomes</taxon>
    </lineage>
</organism>
<proteinExistence type="predicted"/>
<evidence type="ECO:0000313" key="1">
    <source>
        <dbReference type="EMBL" id="GAH55027.1"/>
    </source>
</evidence>
<protein>
    <submittedName>
        <fullName evidence="1">Uncharacterized protein</fullName>
    </submittedName>
</protein>
<reference evidence="1" key="1">
    <citation type="journal article" date="2014" name="Front. Microbiol.">
        <title>High frequency of phylogenetically diverse reductive dehalogenase-homologous genes in deep subseafloor sedimentary metagenomes.</title>
        <authorList>
            <person name="Kawai M."/>
            <person name="Futagami T."/>
            <person name="Toyoda A."/>
            <person name="Takaki Y."/>
            <person name="Nishi S."/>
            <person name="Hori S."/>
            <person name="Arai W."/>
            <person name="Tsubouchi T."/>
            <person name="Morono Y."/>
            <person name="Uchiyama I."/>
            <person name="Ito T."/>
            <person name="Fujiyama A."/>
            <person name="Inagaki F."/>
            <person name="Takami H."/>
        </authorList>
    </citation>
    <scope>NUCLEOTIDE SEQUENCE</scope>
    <source>
        <strain evidence="1">Expedition CK06-06</strain>
    </source>
</reference>
<dbReference type="AlphaFoldDB" id="X1GCV0"/>
<sequence length="46" mass="5495">MKSKVEIKAMIKKCKNDLPQLKKRGLWSHVSRLEIWIKSLTWVLDD</sequence>